<dbReference type="OrthoDB" id="390278at2"/>
<evidence type="ECO:0000313" key="4">
    <source>
        <dbReference type="Proteomes" id="UP000424468"/>
    </source>
</evidence>
<proteinExistence type="predicted"/>
<feature type="chain" id="PRO_5026073352" evidence="2">
    <location>
        <begin position="19"/>
        <end position="538"/>
    </location>
</feature>
<organism evidence="3 4">
    <name type="scientific">Spiroplasma tabanidicola</name>
    <dbReference type="NCBI Taxonomy" id="324079"/>
    <lineage>
        <taxon>Bacteria</taxon>
        <taxon>Bacillati</taxon>
        <taxon>Mycoplasmatota</taxon>
        <taxon>Mollicutes</taxon>
        <taxon>Entomoplasmatales</taxon>
        <taxon>Spiroplasmataceae</taxon>
        <taxon>Spiroplasma</taxon>
    </lineage>
</organism>
<sequence>MKKLLSLFLTICASSVFVTQIASCNKRPSAVFGDDNPLKIGLEIDRKNAIKDKDIDQNSYGVTNYYILGDSLSDVDGLTTYMGTKLSISNLKINFKFDGDFSWNFDNVDEFSKLKPTTFQNKIIKKAGEEESDNEDNNDTPNNEGTSTDLRSSFSNGPTASFLLGRRMFNVKDMKPSNIMMKKPTYKGEYGTTYAVGGATASHTGSSMSTLLEDAAIDNQAKALISQHKFGSKAVVAMSIGGNDVFNMISTYNPYGASEKTTQIMDEAIEKIRYTVFSLLNNGIKNILLITSPSMDKVPKNASRFYKTYDPNSEDENKSKCYDAYGKLYDDPNYEGSICYSNGDSEESEDEDNPITAGIPIRKKTNETIFIEATTKEFNRRIENIVKEVHSYYPNGLRTFDLFNKFDSINEQSKFTIKYENYINNVGLAVWAEGNPKPDYDPIGSFSLNSDTLKKIVSKIAEAAKDVNSSSSTNRQINVQLNFWGDPRPGYPADVNSYFFDDNIHPTKIVHSDVEQMLEKEIKELFDKNKNEGIGDSK</sequence>
<feature type="region of interest" description="Disordered" evidence="1">
    <location>
        <begin position="126"/>
        <end position="157"/>
    </location>
</feature>
<dbReference type="InterPro" id="IPR036514">
    <property type="entry name" value="SGNH_hydro_sf"/>
</dbReference>
<dbReference type="Gene3D" id="3.40.50.1110">
    <property type="entry name" value="SGNH hydrolase"/>
    <property type="match status" value="1"/>
</dbReference>
<evidence type="ECO:0000256" key="2">
    <source>
        <dbReference type="SAM" id="SignalP"/>
    </source>
</evidence>
<keyword evidence="2" id="KW-0732">Signal</keyword>
<evidence type="ECO:0000313" key="3">
    <source>
        <dbReference type="EMBL" id="QGS51875.1"/>
    </source>
</evidence>
<protein>
    <submittedName>
        <fullName evidence="3">Lysophospholipase</fullName>
    </submittedName>
</protein>
<name>A0A6I6CAA4_9MOLU</name>
<dbReference type="AlphaFoldDB" id="A0A6I6CAA4"/>
<accession>A0A6I6CAA4</accession>
<evidence type="ECO:0000256" key="1">
    <source>
        <dbReference type="SAM" id="MobiDB-lite"/>
    </source>
</evidence>
<feature type="compositionally biased region" description="Polar residues" evidence="1">
    <location>
        <begin position="145"/>
        <end position="157"/>
    </location>
</feature>
<dbReference type="EMBL" id="CP046276">
    <property type="protein sequence ID" value="QGS51875.1"/>
    <property type="molecule type" value="Genomic_DNA"/>
</dbReference>
<feature type="signal peptide" evidence="2">
    <location>
        <begin position="1"/>
        <end position="18"/>
    </location>
</feature>
<reference evidence="3 4" key="1">
    <citation type="submission" date="2019-11" db="EMBL/GenBank/DDBJ databases">
        <title>Complete genome sequence of Spiroplasma tabanidicola TAUS-1 (DSM 22603).</title>
        <authorList>
            <person name="Huang C.-T."/>
            <person name="Lin Y.-C."/>
            <person name="Kuo C.-H."/>
        </authorList>
    </citation>
    <scope>NUCLEOTIDE SEQUENCE [LARGE SCALE GENOMIC DNA]</scope>
    <source>
        <strain evidence="3 4">TAUS-1</strain>
    </source>
</reference>
<dbReference type="RefSeq" id="WP_156006276.1">
    <property type="nucleotide sequence ID" value="NZ_CP046276.1"/>
</dbReference>
<dbReference type="KEGG" id="stab:STABA_v1c05120"/>
<gene>
    <name evidence="3" type="ORF">STABA_v1c05120</name>
</gene>
<dbReference type="Proteomes" id="UP000424468">
    <property type="component" value="Chromosome"/>
</dbReference>
<keyword evidence="4" id="KW-1185">Reference proteome</keyword>